<sequence>MWKKIRILCLLVVLLIVAINAWKDKNQDWNQPVFVLLHPINADGLANTQNYIQQLSQRDFDGAQQYLQNYAQQFRGKPTYFYYRVGRQIQQLPPKVPDQANIWNVMLWSLKFRFYAWQQQQKSDGPTSLTLYLNYYDPAKTRELKHSTALENGRIGSVNLFASKKQSEQNKVVLVHELLHAFGATDKYDLTTGQPIYPDGYADPDQLPLYPQAKAELMAGHIPVSATQSKMPERLTQTRINAQTAKEVGWLKP</sequence>
<proteinExistence type="predicted"/>
<name>A0ABX9U1H1_9GAMM</name>
<dbReference type="RefSeq" id="WP_120375973.1">
    <property type="nucleotide sequence ID" value="NZ_RCHC01000001.1"/>
</dbReference>
<evidence type="ECO:0000313" key="2">
    <source>
        <dbReference type="Proteomes" id="UP000280271"/>
    </source>
</evidence>
<reference evidence="1 2" key="1">
    <citation type="submission" date="2018-09" db="EMBL/GenBank/DDBJ databases">
        <title>The draft genome of Acinetobacter sp. strains.</title>
        <authorList>
            <person name="Qin J."/>
            <person name="Feng Y."/>
            <person name="Zong Z."/>
        </authorList>
    </citation>
    <scope>NUCLEOTIDE SEQUENCE [LARGE SCALE GENOMIC DNA]</scope>
    <source>
        <strain evidence="1 2">WCHAc060005</strain>
    </source>
</reference>
<protein>
    <submittedName>
        <fullName evidence="1">Uncharacterized protein</fullName>
    </submittedName>
</protein>
<dbReference type="Proteomes" id="UP000280271">
    <property type="component" value="Unassembled WGS sequence"/>
</dbReference>
<gene>
    <name evidence="1" type="ORF">D9K81_00820</name>
</gene>
<keyword evidence="2" id="KW-1185">Reference proteome</keyword>
<accession>A0ABX9U1H1</accession>
<organism evidence="1 2">
    <name type="scientific">Acinetobacter chengduensis</name>
    <dbReference type="NCBI Taxonomy" id="2420890"/>
    <lineage>
        <taxon>Bacteria</taxon>
        <taxon>Pseudomonadati</taxon>
        <taxon>Pseudomonadota</taxon>
        <taxon>Gammaproteobacteria</taxon>
        <taxon>Moraxellales</taxon>
        <taxon>Moraxellaceae</taxon>
        <taxon>Acinetobacter</taxon>
    </lineage>
</organism>
<dbReference type="EMBL" id="RCHC01000001">
    <property type="protein sequence ID" value="RLL24562.1"/>
    <property type="molecule type" value="Genomic_DNA"/>
</dbReference>
<comment type="caution">
    <text evidence="1">The sequence shown here is derived from an EMBL/GenBank/DDBJ whole genome shotgun (WGS) entry which is preliminary data.</text>
</comment>
<evidence type="ECO:0000313" key="1">
    <source>
        <dbReference type="EMBL" id="RLL24562.1"/>
    </source>
</evidence>